<dbReference type="PANTHER" id="PTHR23152:SF4">
    <property type="entry name" value="2-OXOADIPATE DEHYDROGENASE COMPLEX COMPONENT E1"/>
    <property type="match status" value="1"/>
</dbReference>
<gene>
    <name evidence="9" type="ORF">chiPu_0032544</name>
</gene>
<dbReference type="PANTHER" id="PTHR23152">
    <property type="entry name" value="2-OXOGLUTARATE DEHYDROGENASE"/>
    <property type="match status" value="1"/>
</dbReference>
<dbReference type="GO" id="GO:0030976">
    <property type="term" value="F:thiamine pyrophosphate binding"/>
    <property type="evidence" value="ECO:0007669"/>
    <property type="project" value="InterPro"/>
</dbReference>
<comment type="caution">
    <text evidence="9">The sequence shown here is derived from an EMBL/GenBank/DDBJ whole genome shotgun (WGS) entry which is preliminary data.</text>
</comment>
<dbReference type="EMBL" id="BEZZ01239588">
    <property type="protein sequence ID" value="GCC48171.1"/>
    <property type="molecule type" value="Genomic_DNA"/>
</dbReference>
<evidence type="ECO:0000256" key="6">
    <source>
        <dbReference type="ARBA" id="ARBA00040267"/>
    </source>
</evidence>
<keyword evidence="10" id="KW-1185">Reference proteome</keyword>
<evidence type="ECO:0000256" key="2">
    <source>
        <dbReference type="ARBA" id="ARBA00006936"/>
    </source>
</evidence>
<proteinExistence type="inferred from homology"/>
<dbReference type="AlphaFoldDB" id="A0A401TZU6"/>
<name>A0A401TZU6_CHIPU</name>
<evidence type="ECO:0000313" key="9">
    <source>
        <dbReference type="EMBL" id="GCC48171.1"/>
    </source>
</evidence>
<organism evidence="9 10">
    <name type="scientific">Chiloscyllium punctatum</name>
    <name type="common">Brownbanded bambooshark</name>
    <name type="synonym">Hemiscyllium punctatum</name>
    <dbReference type="NCBI Taxonomy" id="137246"/>
    <lineage>
        <taxon>Eukaryota</taxon>
        <taxon>Metazoa</taxon>
        <taxon>Chordata</taxon>
        <taxon>Craniata</taxon>
        <taxon>Vertebrata</taxon>
        <taxon>Chondrichthyes</taxon>
        <taxon>Elasmobranchii</taxon>
        <taxon>Galeomorphii</taxon>
        <taxon>Galeoidea</taxon>
        <taxon>Orectolobiformes</taxon>
        <taxon>Hemiscylliidae</taxon>
        <taxon>Chiloscyllium</taxon>
    </lineage>
</organism>
<dbReference type="Pfam" id="PF16078">
    <property type="entry name" value="2-oxogl_dehyd_N"/>
    <property type="match status" value="1"/>
</dbReference>
<dbReference type="OrthoDB" id="413077at2759"/>
<dbReference type="Proteomes" id="UP000287033">
    <property type="component" value="Unassembled WGS sequence"/>
</dbReference>
<dbReference type="GO" id="GO:0006099">
    <property type="term" value="P:tricarboxylic acid cycle"/>
    <property type="evidence" value="ECO:0007669"/>
    <property type="project" value="TreeGrafter"/>
</dbReference>
<dbReference type="GO" id="GO:0004591">
    <property type="term" value="F:oxoglutarate dehydrogenase (succinyl-transferring) activity"/>
    <property type="evidence" value="ECO:0007669"/>
    <property type="project" value="TreeGrafter"/>
</dbReference>
<feature type="domain" description="2-oxoglutarate dehydrogenase E1 component N-terminal" evidence="8">
    <location>
        <begin position="13"/>
        <end position="52"/>
    </location>
</feature>
<dbReference type="Gene3D" id="1.10.287.1150">
    <property type="entry name" value="TPP helical domain"/>
    <property type="match status" value="1"/>
</dbReference>
<protein>
    <recommendedName>
        <fullName evidence="6">2-oxoglutarate dehydrogenase, mitochondrial</fullName>
    </recommendedName>
    <alternativeName>
        <fullName evidence="7">2-oxoglutarate dehydrogenase complex component E1</fullName>
    </alternativeName>
</protein>
<evidence type="ECO:0000256" key="1">
    <source>
        <dbReference type="ARBA" id="ARBA00001964"/>
    </source>
</evidence>
<evidence type="ECO:0000256" key="5">
    <source>
        <dbReference type="ARBA" id="ARBA00037426"/>
    </source>
</evidence>
<evidence type="ECO:0000256" key="4">
    <source>
        <dbReference type="ARBA" id="ARBA00023052"/>
    </source>
</evidence>
<dbReference type="GO" id="GO:0005829">
    <property type="term" value="C:cytosol"/>
    <property type="evidence" value="ECO:0007669"/>
    <property type="project" value="TreeGrafter"/>
</dbReference>
<comment type="function">
    <text evidence="5">The 2-oxoglutarate dehydrogenase complex catalyzes the overall conversion of 2-oxoglutarate to succinyl-CoA and CO(2). It contains multiple copies of three enzymatic components: 2-oxoglutarate dehydrogenase (E1), dihydrolipoamide succinyltransferase (E2) and lipoamide dehydrogenase (E3).</text>
</comment>
<evidence type="ECO:0000259" key="8">
    <source>
        <dbReference type="Pfam" id="PF16078"/>
    </source>
</evidence>
<sequence length="184" mass="20537">MSRQDANAAFALSSFLQGTNAAYIDDLYARYEQDPSSVDAEWQDFFKSLKDAPADVQKNAEGASWGRANWPVTPRDELTSALDGNWAQVEKAVGTKLAAKAQAKGAELSDADVHQATRDSVRALMLIRAYRMRGHFHAKLDPLGIEAPRDREELDPRSYGFTEADFDRKIFLDHVLGLEYGTLR</sequence>
<evidence type="ECO:0000313" key="10">
    <source>
        <dbReference type="Proteomes" id="UP000287033"/>
    </source>
</evidence>
<accession>A0A401TZU6</accession>
<keyword evidence="4" id="KW-0786">Thiamine pyrophosphate</keyword>
<reference evidence="9 10" key="1">
    <citation type="journal article" date="2018" name="Nat. Ecol. Evol.">
        <title>Shark genomes provide insights into elasmobranch evolution and the origin of vertebrates.</title>
        <authorList>
            <person name="Hara Y"/>
            <person name="Yamaguchi K"/>
            <person name="Onimaru K"/>
            <person name="Kadota M"/>
            <person name="Koyanagi M"/>
            <person name="Keeley SD"/>
            <person name="Tatsumi K"/>
            <person name="Tanaka K"/>
            <person name="Motone F"/>
            <person name="Kageyama Y"/>
            <person name="Nozu R"/>
            <person name="Adachi N"/>
            <person name="Nishimura O"/>
            <person name="Nakagawa R"/>
            <person name="Tanegashima C"/>
            <person name="Kiyatake I"/>
            <person name="Matsumoto R"/>
            <person name="Murakumo K"/>
            <person name="Nishida K"/>
            <person name="Terakita A"/>
            <person name="Kuratani S"/>
            <person name="Sato K"/>
            <person name="Hyodo S Kuraku.S."/>
        </authorList>
    </citation>
    <scope>NUCLEOTIDE SEQUENCE [LARGE SCALE GENOMIC DNA]</scope>
</reference>
<dbReference type="GO" id="GO:0045252">
    <property type="term" value="C:oxoglutarate dehydrogenase complex"/>
    <property type="evidence" value="ECO:0007669"/>
    <property type="project" value="TreeGrafter"/>
</dbReference>
<evidence type="ECO:0000256" key="7">
    <source>
        <dbReference type="ARBA" id="ARBA00042984"/>
    </source>
</evidence>
<comment type="cofactor">
    <cofactor evidence="1">
        <name>thiamine diphosphate</name>
        <dbReference type="ChEBI" id="CHEBI:58937"/>
    </cofactor>
</comment>
<dbReference type="STRING" id="137246.A0A401TZU6"/>
<keyword evidence="3" id="KW-0560">Oxidoreductase</keyword>
<comment type="similarity">
    <text evidence="2">Belongs to the alpha-ketoglutarate dehydrogenase family.</text>
</comment>
<feature type="non-terminal residue" evidence="9">
    <location>
        <position position="184"/>
    </location>
</feature>
<dbReference type="InterPro" id="IPR011603">
    <property type="entry name" value="2oxoglutarate_DH_E1"/>
</dbReference>
<evidence type="ECO:0000256" key="3">
    <source>
        <dbReference type="ARBA" id="ARBA00023002"/>
    </source>
</evidence>
<dbReference type="InterPro" id="IPR032106">
    <property type="entry name" value="2-oxogl_dehyd_N"/>
</dbReference>